<gene>
    <name evidence="1" type="ORF">UABAM_06125</name>
</gene>
<dbReference type="RefSeq" id="WP_151971715.1">
    <property type="nucleotide sequence ID" value="NZ_AP019860.1"/>
</dbReference>
<proteinExistence type="predicted"/>
<accession>A0A5S9IV63</accession>
<sequence>MREKFLSIGHTQVRLMSANDSFWNFADRRYKNFYINGSDFDETIEVQAVDQVDIPIQLEKKLIHTEGDEIYLKRGRAIAIWNKKRGHCVVKQALSDFAPTQKYSDYACDSFLRMVMSFRLLSKNGALIHSAGCRTITVLSHKYIGFVKQ</sequence>
<protein>
    <submittedName>
        <fullName evidence="1">Uncharacterized protein</fullName>
    </submittedName>
</protein>
<keyword evidence="2" id="KW-1185">Reference proteome</keyword>
<dbReference type="KEGG" id="uam:UABAM_06125"/>
<reference evidence="1 2" key="1">
    <citation type="submission" date="2019-08" db="EMBL/GenBank/DDBJ databases">
        <title>Complete genome sequence of Candidatus Uab amorphum.</title>
        <authorList>
            <person name="Shiratori T."/>
            <person name="Suzuki S."/>
            <person name="Kakizawa Y."/>
            <person name="Ishida K."/>
        </authorList>
    </citation>
    <scope>NUCLEOTIDE SEQUENCE [LARGE SCALE GENOMIC DNA]</scope>
    <source>
        <strain evidence="1 2">SRT547</strain>
    </source>
</reference>
<organism evidence="1 2">
    <name type="scientific">Uabimicrobium amorphum</name>
    <dbReference type="NCBI Taxonomy" id="2596890"/>
    <lineage>
        <taxon>Bacteria</taxon>
        <taxon>Pseudomonadati</taxon>
        <taxon>Planctomycetota</taxon>
        <taxon>Candidatus Uabimicrobiia</taxon>
        <taxon>Candidatus Uabimicrobiales</taxon>
        <taxon>Candidatus Uabimicrobiaceae</taxon>
        <taxon>Candidatus Uabimicrobium</taxon>
    </lineage>
</organism>
<dbReference type="Proteomes" id="UP000326354">
    <property type="component" value="Chromosome"/>
</dbReference>
<evidence type="ECO:0000313" key="1">
    <source>
        <dbReference type="EMBL" id="BBM87710.1"/>
    </source>
</evidence>
<evidence type="ECO:0000313" key="2">
    <source>
        <dbReference type="Proteomes" id="UP000326354"/>
    </source>
</evidence>
<name>A0A5S9IV63_UABAM</name>
<dbReference type="EMBL" id="AP019860">
    <property type="protein sequence ID" value="BBM87710.1"/>
    <property type="molecule type" value="Genomic_DNA"/>
</dbReference>
<dbReference type="AlphaFoldDB" id="A0A5S9IV63"/>